<reference evidence="1 2" key="1">
    <citation type="journal article" date="2015" name="Genome Announc.">
        <title>Expanding the biotechnology potential of lactobacilli through comparative genomics of 213 strains and associated genera.</title>
        <authorList>
            <person name="Sun Z."/>
            <person name="Harris H.M."/>
            <person name="McCann A."/>
            <person name="Guo C."/>
            <person name="Argimon S."/>
            <person name="Zhang W."/>
            <person name="Yang X."/>
            <person name="Jeffery I.B."/>
            <person name="Cooney J.C."/>
            <person name="Kagawa T.F."/>
            <person name="Liu W."/>
            <person name="Song Y."/>
            <person name="Salvetti E."/>
            <person name="Wrobel A."/>
            <person name="Rasinkangas P."/>
            <person name="Parkhill J."/>
            <person name="Rea M.C."/>
            <person name="O'Sullivan O."/>
            <person name="Ritari J."/>
            <person name="Douillard F.P."/>
            <person name="Paul Ross R."/>
            <person name="Yang R."/>
            <person name="Briner A.E."/>
            <person name="Felis G.E."/>
            <person name="de Vos W.M."/>
            <person name="Barrangou R."/>
            <person name="Klaenhammer T.R."/>
            <person name="Caufield P.W."/>
            <person name="Cui Y."/>
            <person name="Zhang H."/>
            <person name="O'Toole P.W."/>
        </authorList>
    </citation>
    <scope>NUCLEOTIDE SEQUENCE [LARGE SCALE GENOMIC DNA]</scope>
    <source>
        <strain evidence="1 2">DSM 23037</strain>
    </source>
</reference>
<dbReference type="PATRIC" id="fig|1423744.4.peg.693"/>
<dbReference type="Proteomes" id="UP000051378">
    <property type="component" value="Unassembled WGS sequence"/>
</dbReference>
<organism evidence="1 2">
    <name type="scientific">Holzapfeliella floricola DSM 23037 = JCM 16512</name>
    <dbReference type="NCBI Taxonomy" id="1423744"/>
    <lineage>
        <taxon>Bacteria</taxon>
        <taxon>Bacillati</taxon>
        <taxon>Bacillota</taxon>
        <taxon>Bacilli</taxon>
        <taxon>Lactobacillales</taxon>
        <taxon>Lactobacillaceae</taxon>
        <taxon>Holzapfeliella</taxon>
    </lineage>
</organism>
<evidence type="ECO:0008006" key="3">
    <source>
        <dbReference type="Google" id="ProtNLM"/>
    </source>
</evidence>
<dbReference type="Pfam" id="PF11184">
    <property type="entry name" value="DUF2969"/>
    <property type="match status" value="1"/>
</dbReference>
<proteinExistence type="predicted"/>
<dbReference type="AlphaFoldDB" id="A0A0R2DHI6"/>
<keyword evidence="2" id="KW-1185">Reference proteome</keyword>
<sequence>MSKKAKNINVEINEINNKNENYYEVAIPNKQVIGTIKKVESRYQIDIEKSNKTLFANNLESAINDLLVYFNLHGKI</sequence>
<name>A0A0R2DHI6_9LACO</name>
<accession>A0A0R2DHI6</accession>
<dbReference type="EMBL" id="AYZL01000020">
    <property type="protein sequence ID" value="KRN03569.1"/>
    <property type="molecule type" value="Genomic_DNA"/>
</dbReference>
<dbReference type="STRING" id="1423744.FC86_GL000675"/>
<protein>
    <recommendedName>
        <fullName evidence="3">DUF2969 domain-containing protein</fullName>
    </recommendedName>
</protein>
<dbReference type="RefSeq" id="WP_056974892.1">
    <property type="nucleotide sequence ID" value="NZ_AYZL01000020.1"/>
</dbReference>
<evidence type="ECO:0000313" key="1">
    <source>
        <dbReference type="EMBL" id="KRN03569.1"/>
    </source>
</evidence>
<gene>
    <name evidence="1" type="ORF">FC86_GL000675</name>
</gene>
<dbReference type="InterPro" id="IPR021351">
    <property type="entry name" value="DUF2969"/>
</dbReference>
<dbReference type="OrthoDB" id="2306982at2"/>
<evidence type="ECO:0000313" key="2">
    <source>
        <dbReference type="Proteomes" id="UP000051378"/>
    </source>
</evidence>
<comment type="caution">
    <text evidence="1">The sequence shown here is derived from an EMBL/GenBank/DDBJ whole genome shotgun (WGS) entry which is preliminary data.</text>
</comment>